<evidence type="ECO:0000256" key="3">
    <source>
        <dbReference type="ARBA" id="ARBA00023160"/>
    </source>
</evidence>
<dbReference type="KEGG" id="sgp:SpiGrapes_1485"/>
<keyword evidence="1 4" id="KW-0808">Transferase</keyword>
<comment type="caution">
    <text evidence="4">Lacks conserved residue(s) required for the propagation of feature annotation.</text>
</comment>
<dbReference type="PANTHER" id="PTHR42995:SF5">
    <property type="entry name" value="ACETYL-COENZYME A CARBOXYLASE CARBOXYL TRANSFERASE SUBUNIT BETA, CHLOROPLASTIC"/>
    <property type="match status" value="1"/>
</dbReference>
<feature type="binding site" evidence="4">
    <location>
        <position position="27"/>
    </location>
    <ligand>
        <name>Zn(2+)</name>
        <dbReference type="ChEBI" id="CHEBI:29105"/>
    </ligand>
</feature>
<protein>
    <recommendedName>
        <fullName evidence="4">Acetyl-coenzyme A carboxylase carboxyl transferase subunit beta</fullName>
        <shortName evidence="4">ACCase subunit beta</shortName>
        <shortName evidence="4">Acetyl-CoA carboxylase carboxyltransferase subunit beta</shortName>
        <ecNumber evidence="4">2.1.3.15</ecNumber>
    </recommendedName>
</protein>
<dbReference type="Proteomes" id="UP000005632">
    <property type="component" value="Chromosome"/>
</dbReference>
<keyword evidence="4" id="KW-0862">Zinc</keyword>
<keyword evidence="2 4" id="KW-0276">Fatty acid metabolism</keyword>
<gene>
    <name evidence="4" type="primary">accD</name>
    <name evidence="6" type="ordered locus">SpiGrapes_1485</name>
</gene>
<feature type="binding site" evidence="4">
    <location>
        <position position="24"/>
    </location>
    <ligand>
        <name>Zn(2+)</name>
        <dbReference type="ChEBI" id="CHEBI:29105"/>
    </ligand>
</feature>
<dbReference type="PANTHER" id="PTHR42995">
    <property type="entry name" value="ACETYL-COENZYME A CARBOXYLASE CARBOXYL TRANSFERASE SUBUNIT BETA, CHLOROPLASTIC"/>
    <property type="match status" value="1"/>
</dbReference>
<comment type="pathway">
    <text evidence="4">Lipid metabolism; malonyl-CoA biosynthesis; malonyl-CoA from acetyl-CoA: step 1/1.</text>
</comment>
<dbReference type="InterPro" id="IPR000438">
    <property type="entry name" value="Acetyl_CoA_COase_Trfase_b_su"/>
</dbReference>
<keyword evidence="4" id="KW-0067">ATP-binding</keyword>
<dbReference type="PROSITE" id="PS50980">
    <property type="entry name" value="COA_CT_NTER"/>
    <property type="match status" value="1"/>
</dbReference>
<feature type="domain" description="CoA carboxyltransferase N-terminal" evidence="5">
    <location>
        <begin position="1"/>
        <end position="259"/>
    </location>
</feature>
<keyword evidence="4" id="KW-0863">Zinc-finger</keyword>
<dbReference type="Gene3D" id="3.90.226.10">
    <property type="entry name" value="2-enoyl-CoA Hydratase, Chain A, domain 1"/>
    <property type="match status" value="1"/>
</dbReference>
<dbReference type="SUPFAM" id="SSF52096">
    <property type="entry name" value="ClpP/crotonase"/>
    <property type="match status" value="1"/>
</dbReference>
<dbReference type="GO" id="GO:0008270">
    <property type="term" value="F:zinc ion binding"/>
    <property type="evidence" value="ECO:0007669"/>
    <property type="project" value="UniProtKB-UniRule"/>
</dbReference>
<evidence type="ECO:0000256" key="1">
    <source>
        <dbReference type="ARBA" id="ARBA00022679"/>
    </source>
</evidence>
<sequence length="259" mass="28199">MENKKKTICAQCQKEVEKTKLNECPFCGFYFPLSPAERIELVADTGSFVEMSKGMVSSNPISLEGYEDKLKENQKKSSLNDAVTIGSCTIENQKAILGIMSFSFMGGSMGSVVGEKITEAMIEGCLTHSPVILFTASGGARMQEGIFSLMQMAKTASAAALLDETRTPLFIVLTNPTTGGVTASFAMLGDVIMAEPGAVIGFAGPRVIEGTIKEKLPKLFQRSEFQLERGFVDLIVRREELRSMLSYLIKTHTRSESHA</sequence>
<dbReference type="PRINTS" id="PR01070">
    <property type="entry name" value="ACCCTRFRASEB"/>
</dbReference>
<dbReference type="InterPro" id="IPR029045">
    <property type="entry name" value="ClpP/crotonase-like_dom_sf"/>
</dbReference>
<dbReference type="HAMAP" id="MF_01395">
    <property type="entry name" value="AcetylCoA_CT_beta"/>
    <property type="match status" value="1"/>
</dbReference>
<keyword evidence="4" id="KW-0547">Nucleotide-binding</keyword>
<evidence type="ECO:0000313" key="6">
    <source>
        <dbReference type="EMBL" id="AEV29296.1"/>
    </source>
</evidence>
<accession>G8QV60</accession>
<reference evidence="6 7" key="1">
    <citation type="submission" date="2011-11" db="EMBL/GenBank/DDBJ databases">
        <title>Complete sequence of Spirochaeta sp. grapes.</title>
        <authorList>
            <consortium name="US DOE Joint Genome Institute"/>
            <person name="Lucas S."/>
            <person name="Han J."/>
            <person name="Lapidus A."/>
            <person name="Cheng J.-F."/>
            <person name="Goodwin L."/>
            <person name="Pitluck S."/>
            <person name="Peters L."/>
            <person name="Ovchinnikova G."/>
            <person name="Munk A.C."/>
            <person name="Detter J.C."/>
            <person name="Han C."/>
            <person name="Tapia R."/>
            <person name="Land M."/>
            <person name="Hauser L."/>
            <person name="Kyrpides N."/>
            <person name="Ivanova N."/>
            <person name="Pagani I."/>
            <person name="Ritalahtilisa K."/>
            <person name="Loeffler F."/>
            <person name="Woyke T."/>
        </authorList>
    </citation>
    <scope>NUCLEOTIDE SEQUENCE [LARGE SCALE GENOMIC DNA]</scope>
    <source>
        <strain evidence="7">ATCC BAA-1885 / DSM 22778 / Grapes</strain>
    </source>
</reference>
<evidence type="ECO:0000256" key="2">
    <source>
        <dbReference type="ARBA" id="ARBA00022832"/>
    </source>
</evidence>
<comment type="catalytic activity">
    <reaction evidence="4">
        <text>N(6)-carboxybiotinyl-L-lysyl-[protein] + acetyl-CoA = N(6)-biotinyl-L-lysyl-[protein] + malonyl-CoA</text>
        <dbReference type="Rhea" id="RHEA:54728"/>
        <dbReference type="Rhea" id="RHEA-COMP:10505"/>
        <dbReference type="Rhea" id="RHEA-COMP:10506"/>
        <dbReference type="ChEBI" id="CHEBI:57288"/>
        <dbReference type="ChEBI" id="CHEBI:57384"/>
        <dbReference type="ChEBI" id="CHEBI:83144"/>
        <dbReference type="ChEBI" id="CHEBI:83145"/>
        <dbReference type="EC" id="2.1.3.15"/>
    </reaction>
</comment>
<dbReference type="Pfam" id="PF01039">
    <property type="entry name" value="Carboxyl_trans"/>
    <property type="match status" value="1"/>
</dbReference>
<comment type="subcellular location">
    <subcellularLocation>
        <location evidence="4">Cytoplasm</location>
    </subcellularLocation>
</comment>
<organism evidence="6 7">
    <name type="scientific">Sphaerochaeta pleomorpha (strain ATCC BAA-1885 / DSM 22778 / Grapes)</name>
    <dbReference type="NCBI Taxonomy" id="158190"/>
    <lineage>
        <taxon>Bacteria</taxon>
        <taxon>Pseudomonadati</taxon>
        <taxon>Spirochaetota</taxon>
        <taxon>Spirochaetia</taxon>
        <taxon>Spirochaetales</taxon>
        <taxon>Sphaerochaetaceae</taxon>
        <taxon>Sphaerochaeta</taxon>
    </lineage>
</organism>
<feature type="binding site" evidence="4">
    <location>
        <position position="12"/>
    </location>
    <ligand>
        <name>Zn(2+)</name>
        <dbReference type="ChEBI" id="CHEBI:29105"/>
    </ligand>
</feature>
<dbReference type="STRING" id="158190.SpiGrapes_1485"/>
<dbReference type="EMBL" id="CP003155">
    <property type="protein sequence ID" value="AEV29296.1"/>
    <property type="molecule type" value="Genomic_DNA"/>
</dbReference>
<keyword evidence="7" id="KW-1185">Reference proteome</keyword>
<dbReference type="eggNOG" id="COG0777">
    <property type="taxonomic scope" value="Bacteria"/>
</dbReference>
<dbReference type="InterPro" id="IPR034733">
    <property type="entry name" value="AcCoA_carboxyl_beta"/>
</dbReference>
<dbReference type="GO" id="GO:2001295">
    <property type="term" value="P:malonyl-CoA biosynthetic process"/>
    <property type="evidence" value="ECO:0007669"/>
    <property type="project" value="UniProtKB-UniRule"/>
</dbReference>
<dbReference type="RefSeq" id="WP_014270144.1">
    <property type="nucleotide sequence ID" value="NC_016633.1"/>
</dbReference>
<dbReference type="GO" id="GO:0016743">
    <property type="term" value="F:carboxyl- or carbamoyltransferase activity"/>
    <property type="evidence" value="ECO:0007669"/>
    <property type="project" value="UniProtKB-UniRule"/>
</dbReference>
<keyword evidence="4" id="KW-0963">Cytoplasm</keyword>
<dbReference type="UniPathway" id="UPA00655">
    <property type="reaction ID" value="UER00711"/>
</dbReference>
<dbReference type="HOGENOM" id="CLU_015486_1_1_12"/>
<comment type="function">
    <text evidence="4">Component of the acetyl coenzyme A carboxylase (ACC) complex. Biotin carboxylase (BC) catalyzes the carboxylation of biotin on its carrier protein (BCCP) and then the CO(2) group is transferred by the transcarboxylase to acetyl-CoA to form malonyl-CoA.</text>
</comment>
<feature type="binding site" evidence="4">
    <location>
        <position position="9"/>
    </location>
    <ligand>
        <name>Zn(2+)</name>
        <dbReference type="ChEBI" id="CHEBI:29105"/>
    </ligand>
</feature>
<evidence type="ECO:0000256" key="4">
    <source>
        <dbReference type="HAMAP-Rule" id="MF_01395"/>
    </source>
</evidence>
<proteinExistence type="inferred from homology"/>
<keyword evidence="3 4" id="KW-0275">Fatty acid biosynthesis</keyword>
<dbReference type="OrthoDB" id="9772975at2"/>
<evidence type="ECO:0000313" key="7">
    <source>
        <dbReference type="Proteomes" id="UP000005632"/>
    </source>
</evidence>
<dbReference type="GO" id="GO:0005524">
    <property type="term" value="F:ATP binding"/>
    <property type="evidence" value="ECO:0007669"/>
    <property type="project" value="UniProtKB-KW"/>
</dbReference>
<evidence type="ECO:0000259" key="5">
    <source>
        <dbReference type="PROSITE" id="PS50980"/>
    </source>
</evidence>
<dbReference type="EC" id="2.1.3.15" evidence="4"/>
<keyword evidence="4" id="KW-0444">Lipid biosynthesis</keyword>
<dbReference type="GO" id="GO:0009317">
    <property type="term" value="C:acetyl-CoA carboxylase complex"/>
    <property type="evidence" value="ECO:0007669"/>
    <property type="project" value="InterPro"/>
</dbReference>
<dbReference type="GO" id="GO:0003989">
    <property type="term" value="F:acetyl-CoA carboxylase activity"/>
    <property type="evidence" value="ECO:0007669"/>
    <property type="project" value="InterPro"/>
</dbReference>
<keyword evidence="4" id="KW-0443">Lipid metabolism</keyword>
<keyword evidence="4" id="KW-0479">Metal-binding</keyword>
<dbReference type="AlphaFoldDB" id="G8QV60"/>
<name>G8QV60_SPHPG</name>
<comment type="similarity">
    <text evidence="4">Belongs to the AccD/PCCB family.</text>
</comment>
<comment type="cofactor">
    <cofactor evidence="4">
        <name>Zn(2+)</name>
        <dbReference type="ChEBI" id="CHEBI:29105"/>
    </cofactor>
    <text evidence="4">Binds 1 zinc ion per subunit.</text>
</comment>
<dbReference type="GO" id="GO:0006633">
    <property type="term" value="P:fatty acid biosynthetic process"/>
    <property type="evidence" value="ECO:0007669"/>
    <property type="project" value="UniProtKB-KW"/>
</dbReference>
<comment type="subunit">
    <text evidence="4">Acetyl-CoA carboxylase is a heterohexamer composed of biotin carboxyl carrier protein (AccB), biotin carboxylase (AccC) and two subunits each of ACCase subunit alpha (AccA) and ACCase subunit beta (AccD).</text>
</comment>
<dbReference type="InterPro" id="IPR011762">
    <property type="entry name" value="COA_CT_N"/>
</dbReference>